<reference evidence="1" key="1">
    <citation type="submission" date="2022-04" db="EMBL/GenBank/DDBJ databases">
        <title>Genome of the entomopathogenic fungus Entomophthora muscae.</title>
        <authorList>
            <person name="Elya C."/>
            <person name="Lovett B.R."/>
            <person name="Lee E."/>
            <person name="Macias A.M."/>
            <person name="Hajek A.E."/>
            <person name="De Bivort B.L."/>
            <person name="Kasson M.T."/>
            <person name="De Fine Licht H.H."/>
            <person name="Stajich J.E."/>
        </authorList>
    </citation>
    <scope>NUCLEOTIDE SEQUENCE</scope>
    <source>
        <strain evidence="1">Berkeley</strain>
    </source>
</reference>
<protein>
    <submittedName>
        <fullName evidence="1">Uncharacterized protein</fullName>
    </submittedName>
</protein>
<evidence type="ECO:0000313" key="2">
    <source>
        <dbReference type="Proteomes" id="UP001165960"/>
    </source>
</evidence>
<evidence type="ECO:0000313" key="1">
    <source>
        <dbReference type="EMBL" id="KAJ9058318.1"/>
    </source>
</evidence>
<name>A0ACC2S7P7_9FUNG</name>
<comment type="caution">
    <text evidence="1">The sequence shown here is derived from an EMBL/GenBank/DDBJ whole genome shotgun (WGS) entry which is preliminary data.</text>
</comment>
<proteinExistence type="predicted"/>
<sequence>MTSNLIISYQLAHELASVEFSLFHCHPDAQRLLAFFWSFLNSEAGSLDQLSNNKQVSDCIQNFVHPSIHHLLDVQACHHMEEYYAALVHCLDLSFAEVQNYTHQNQTQHAQTLQRLNAFLEQLNTQLPNIVGKMLDLSGASQTWC</sequence>
<gene>
    <name evidence="1" type="ORF">DSO57_1013577</name>
</gene>
<accession>A0ACC2S7P7</accession>
<keyword evidence="2" id="KW-1185">Reference proteome</keyword>
<dbReference type="Proteomes" id="UP001165960">
    <property type="component" value="Unassembled WGS sequence"/>
</dbReference>
<dbReference type="EMBL" id="QTSX02005730">
    <property type="protein sequence ID" value="KAJ9058318.1"/>
    <property type="molecule type" value="Genomic_DNA"/>
</dbReference>
<organism evidence="1 2">
    <name type="scientific">Entomophthora muscae</name>
    <dbReference type="NCBI Taxonomy" id="34485"/>
    <lineage>
        <taxon>Eukaryota</taxon>
        <taxon>Fungi</taxon>
        <taxon>Fungi incertae sedis</taxon>
        <taxon>Zoopagomycota</taxon>
        <taxon>Entomophthoromycotina</taxon>
        <taxon>Entomophthoromycetes</taxon>
        <taxon>Entomophthorales</taxon>
        <taxon>Entomophthoraceae</taxon>
        <taxon>Entomophthora</taxon>
    </lineage>
</organism>